<dbReference type="InterPro" id="IPR000682">
    <property type="entry name" value="PCMT"/>
</dbReference>
<organism evidence="2 3">
    <name type="scientific">Ciona savignyi</name>
    <name type="common">Pacific transparent sea squirt</name>
    <dbReference type="NCBI Taxonomy" id="51511"/>
    <lineage>
        <taxon>Eukaryota</taxon>
        <taxon>Metazoa</taxon>
        <taxon>Chordata</taxon>
        <taxon>Tunicata</taxon>
        <taxon>Ascidiacea</taxon>
        <taxon>Phlebobranchia</taxon>
        <taxon>Cionidae</taxon>
        <taxon>Ciona</taxon>
    </lineage>
</organism>
<dbReference type="Ensembl" id="ENSCSAVT00000000623.1">
    <property type="protein sequence ID" value="ENSCSAVP00000000616.1"/>
    <property type="gene ID" value="ENSCSAVG00000000344.1"/>
</dbReference>
<dbReference type="PANTHER" id="PTHR11579:SF9">
    <property type="entry name" value="PROTEIN-L-ISOASPARTATE O-METHYLTRANSFERASE"/>
    <property type="match status" value="1"/>
</dbReference>
<dbReference type="GO" id="GO:0004719">
    <property type="term" value="F:protein-L-isoaspartate (D-aspartate) O-methyltransferase activity"/>
    <property type="evidence" value="ECO:0007669"/>
    <property type="project" value="InterPro"/>
</dbReference>
<dbReference type="PANTHER" id="PTHR11579">
    <property type="entry name" value="PROTEIN-L-ISOASPARTATE O-METHYLTRANSFERASE"/>
    <property type="match status" value="1"/>
</dbReference>
<reference evidence="3" key="1">
    <citation type="submission" date="2003-08" db="EMBL/GenBank/DDBJ databases">
        <authorList>
            <person name="Birren B."/>
            <person name="Nusbaum C."/>
            <person name="Abebe A."/>
            <person name="Abouelleil A."/>
            <person name="Adekoya E."/>
            <person name="Ait-zahra M."/>
            <person name="Allen N."/>
            <person name="Allen T."/>
            <person name="An P."/>
            <person name="Anderson M."/>
            <person name="Anderson S."/>
            <person name="Arachchi H."/>
            <person name="Armbruster J."/>
            <person name="Bachantsang P."/>
            <person name="Baldwin J."/>
            <person name="Barry A."/>
            <person name="Bayul T."/>
            <person name="Blitshsteyn B."/>
            <person name="Bloom T."/>
            <person name="Blye J."/>
            <person name="Boguslavskiy L."/>
            <person name="Borowsky M."/>
            <person name="Boukhgalter B."/>
            <person name="Brunache A."/>
            <person name="Butler J."/>
            <person name="Calixte N."/>
            <person name="Calvo S."/>
            <person name="Camarata J."/>
            <person name="Campo K."/>
            <person name="Chang J."/>
            <person name="Cheshatsang Y."/>
            <person name="Citroen M."/>
            <person name="Collymore A."/>
            <person name="Considine T."/>
            <person name="Cook A."/>
            <person name="Cooke P."/>
            <person name="Corum B."/>
            <person name="Cuomo C."/>
            <person name="David R."/>
            <person name="Dawoe T."/>
            <person name="Degray S."/>
            <person name="Dodge S."/>
            <person name="Dooley K."/>
            <person name="Dorje P."/>
            <person name="Dorjee K."/>
            <person name="Dorris L."/>
            <person name="Duffey N."/>
            <person name="Dupes A."/>
            <person name="Elkins T."/>
            <person name="Engels R."/>
            <person name="Erickson J."/>
            <person name="Farina A."/>
            <person name="Faro S."/>
            <person name="Ferreira P."/>
            <person name="Fischer H."/>
            <person name="Fitzgerald M."/>
            <person name="Foley K."/>
            <person name="Gage D."/>
            <person name="Galagan J."/>
            <person name="Gearin G."/>
            <person name="Gnerre S."/>
            <person name="Gnirke A."/>
            <person name="Goyette A."/>
            <person name="Graham J."/>
            <person name="Grandbois E."/>
            <person name="Gyaltsen K."/>
            <person name="Hafez N."/>
            <person name="Hagopian D."/>
            <person name="Hagos B."/>
            <person name="Hall J."/>
            <person name="Hatcher B."/>
            <person name="Heller A."/>
            <person name="Higgins H."/>
            <person name="Honan T."/>
            <person name="Horn A."/>
            <person name="Houde N."/>
            <person name="Hughes L."/>
            <person name="Hulme W."/>
            <person name="Husby E."/>
            <person name="Iliev I."/>
            <person name="Jaffe D."/>
            <person name="Jones C."/>
            <person name="Kamal M."/>
            <person name="Kamat A."/>
            <person name="Kamvysselis M."/>
            <person name="Karlsson E."/>
            <person name="Kells C."/>
            <person name="Kieu A."/>
            <person name="Kisner P."/>
            <person name="Kodira C."/>
            <person name="Kulbokas E."/>
            <person name="Labutti K."/>
            <person name="Lama D."/>
            <person name="Landers T."/>
            <person name="Leger J."/>
            <person name="Levine S."/>
            <person name="Lewis D."/>
            <person name="Lewis T."/>
            <person name="Lindblad-toh K."/>
            <person name="Liu X."/>
            <person name="Lokyitsang T."/>
            <person name="Lokyitsang Y."/>
            <person name="Lucien O."/>
            <person name="Lui A."/>
            <person name="Ma L.J."/>
            <person name="Mabbitt R."/>
            <person name="Macdonald J."/>
            <person name="Maclean C."/>
            <person name="Major J."/>
            <person name="Manning J."/>
            <person name="Marabella R."/>
            <person name="Maru K."/>
            <person name="Matthews C."/>
            <person name="Mauceli E."/>
            <person name="Mccarthy M."/>
            <person name="Mcdonough S."/>
            <person name="Mcghee T."/>
            <person name="Meldrim J."/>
            <person name="Meneus L."/>
            <person name="Mesirov J."/>
            <person name="Mihalev A."/>
            <person name="Mihova T."/>
            <person name="Mikkelsen T."/>
            <person name="Mlenga V."/>
            <person name="Moru K."/>
            <person name="Mozes J."/>
            <person name="Mulrain L."/>
            <person name="Munson G."/>
            <person name="Naylor J."/>
            <person name="Newes C."/>
            <person name="Nguyen C."/>
            <person name="Nguyen N."/>
            <person name="Nguyen T."/>
            <person name="Nicol R."/>
            <person name="Nielsen C."/>
            <person name="Nizzari M."/>
            <person name="Norbu C."/>
            <person name="Norbu N."/>
            <person name="O'donnell P."/>
            <person name="Okoawo O."/>
            <person name="O'leary S."/>
            <person name="Omotosho B."/>
            <person name="O'neill K."/>
            <person name="Osman S."/>
            <person name="Parker S."/>
            <person name="Perrin D."/>
            <person name="Phunkhang P."/>
            <person name="Piqani B."/>
            <person name="Purcell S."/>
            <person name="Rachupka T."/>
            <person name="Ramasamy U."/>
            <person name="Rameau R."/>
            <person name="Ray V."/>
            <person name="Raymond C."/>
            <person name="Retta R."/>
            <person name="Richardson S."/>
            <person name="Rise C."/>
            <person name="Rodriguez J."/>
            <person name="Rogers J."/>
            <person name="Rogov P."/>
            <person name="Rutman M."/>
            <person name="Schupbach R."/>
            <person name="Seaman C."/>
            <person name="Settipalli S."/>
            <person name="Sharpe T."/>
            <person name="Sheridan J."/>
            <person name="Sherpa N."/>
            <person name="Shi J."/>
            <person name="Smirnov S."/>
            <person name="Smith C."/>
            <person name="Sougnez C."/>
            <person name="Spencer B."/>
            <person name="Stalker J."/>
            <person name="Stange-thomann N."/>
            <person name="Stavropoulos S."/>
            <person name="Stetson K."/>
            <person name="Stone C."/>
            <person name="Stone S."/>
            <person name="Stubbs M."/>
            <person name="Talamas J."/>
            <person name="Tchuinga P."/>
            <person name="Tenzing P."/>
            <person name="Tesfaye S."/>
            <person name="Theodore J."/>
            <person name="Thoulutsang Y."/>
            <person name="Topham K."/>
            <person name="Towey S."/>
            <person name="Tsamla T."/>
            <person name="Tsomo N."/>
            <person name="Vallee D."/>
            <person name="Vassiliev H."/>
            <person name="Venkataraman V."/>
            <person name="Vinson J."/>
            <person name="Vo A."/>
            <person name="Wade C."/>
            <person name="Wang S."/>
            <person name="Wangchuk T."/>
            <person name="Wangdi T."/>
            <person name="Whittaker C."/>
            <person name="Wilkinson J."/>
            <person name="Wu Y."/>
            <person name="Wyman D."/>
            <person name="Yadav S."/>
            <person name="Yang S."/>
            <person name="Yang X."/>
            <person name="Yeager S."/>
            <person name="Yee E."/>
            <person name="Young G."/>
            <person name="Zainoun J."/>
            <person name="Zembeck L."/>
            <person name="Zimmer A."/>
            <person name="Zody M."/>
            <person name="Lander E."/>
        </authorList>
    </citation>
    <scope>NUCLEOTIDE SEQUENCE [LARGE SCALE GENOMIC DNA]</scope>
</reference>
<dbReference type="HOGENOM" id="CLU_141360_0_0_1"/>
<reference evidence="2" key="2">
    <citation type="submission" date="2025-08" db="UniProtKB">
        <authorList>
            <consortium name="Ensembl"/>
        </authorList>
    </citation>
    <scope>IDENTIFICATION</scope>
</reference>
<reference evidence="2" key="3">
    <citation type="submission" date="2025-09" db="UniProtKB">
        <authorList>
            <consortium name="Ensembl"/>
        </authorList>
    </citation>
    <scope>IDENTIFICATION</scope>
</reference>
<dbReference type="eggNOG" id="KOG1661">
    <property type="taxonomic scope" value="Eukaryota"/>
</dbReference>
<accession>H2Y5L8</accession>
<dbReference type="STRING" id="51511.ENSCSAVP00000000616"/>
<sequence length="158" mass="17359">MAGLMLGCHGINHGIEIHDDVVDYAEEKVGQFMRTSLAFDRYSFCEPEFVVGNCLDISPDVLGYDRIYCGAGCPNEHKSFLTNLLNINGILVVPLSDQLQAITRTGQTTFESKNILPVNFATLVVPVESKGLKSMPSRLPPTLQAICRGCIRKVISDK</sequence>
<dbReference type="InterPro" id="IPR029063">
    <property type="entry name" value="SAM-dependent_MTases_sf"/>
</dbReference>
<dbReference type="Gene3D" id="3.40.50.150">
    <property type="entry name" value="Vaccinia Virus protein VP39"/>
    <property type="match status" value="1"/>
</dbReference>
<dbReference type="Proteomes" id="UP000007875">
    <property type="component" value="Unassembled WGS sequence"/>
</dbReference>
<evidence type="ECO:0000256" key="1">
    <source>
        <dbReference type="ARBA" id="ARBA00005369"/>
    </source>
</evidence>
<dbReference type="GeneTree" id="ENSGT00950000183032"/>
<dbReference type="AlphaFoldDB" id="H2Y5L8"/>
<dbReference type="SUPFAM" id="SSF53335">
    <property type="entry name" value="S-adenosyl-L-methionine-dependent methyltransferases"/>
    <property type="match status" value="1"/>
</dbReference>
<keyword evidence="3" id="KW-1185">Reference proteome</keyword>
<dbReference type="OMA" id="CIRKVIS"/>
<evidence type="ECO:0000313" key="2">
    <source>
        <dbReference type="Ensembl" id="ENSCSAVP00000000616.1"/>
    </source>
</evidence>
<protein>
    <submittedName>
        <fullName evidence="2">Uncharacterized protein</fullName>
    </submittedName>
</protein>
<proteinExistence type="inferred from homology"/>
<dbReference type="InParanoid" id="H2Y5L8"/>
<name>H2Y5L8_CIOSA</name>
<evidence type="ECO:0000313" key="3">
    <source>
        <dbReference type="Proteomes" id="UP000007875"/>
    </source>
</evidence>
<comment type="similarity">
    <text evidence="1">Belongs to the methyltransferase superfamily. L-isoaspartyl/D-aspartyl protein methyltransferase family.</text>
</comment>
<dbReference type="GO" id="GO:0005737">
    <property type="term" value="C:cytoplasm"/>
    <property type="evidence" value="ECO:0007669"/>
    <property type="project" value="TreeGrafter"/>
</dbReference>